<evidence type="ECO:0000313" key="1">
    <source>
        <dbReference type="EMBL" id="WWQ61264.1"/>
    </source>
</evidence>
<dbReference type="GeneID" id="89335917"/>
<proteinExistence type="predicted"/>
<organism evidence="1 2">
    <name type="scientific">Sulfolobus tengchongensis</name>
    <dbReference type="NCBI Taxonomy" id="207809"/>
    <lineage>
        <taxon>Archaea</taxon>
        <taxon>Thermoproteota</taxon>
        <taxon>Thermoprotei</taxon>
        <taxon>Sulfolobales</taxon>
        <taxon>Sulfolobaceae</taxon>
        <taxon>Sulfolobus</taxon>
    </lineage>
</organism>
<evidence type="ECO:0008006" key="3">
    <source>
        <dbReference type="Google" id="ProtNLM"/>
    </source>
</evidence>
<dbReference type="EMBL" id="CP146016">
    <property type="protein sequence ID" value="WWQ61264.1"/>
    <property type="molecule type" value="Genomic_DNA"/>
</dbReference>
<reference evidence="1 2" key="1">
    <citation type="submission" date="2024-02" db="EMBL/GenBank/DDBJ databases">
        <title>STSV induces naive adaptation in Sulfolobus.</title>
        <authorList>
            <person name="Xiang X."/>
            <person name="Song M."/>
        </authorList>
    </citation>
    <scope>NUCLEOTIDE SEQUENCE [LARGE SCALE GENOMIC DNA]</scope>
    <source>
        <strain evidence="1 2">RT2</strain>
    </source>
</reference>
<sequence length="327" mass="37681">MSSINWLKQYPVDSLQIYFASSLELQEELINHGFQVPKDKNDKIKMPIPLIYSNFRGWLKTPNPITIERLIPPEWLDMKPQDLEWEEVRFNNKRAFKLPQEEVYVNVGVSGDAVIFVLDVKSYHLERVSIRGVNPEKWTNWVMFYIDLSYLTDIVNVLGNFIPNQVKNQVQSVKVEKELQQGEKEVTYYAVVPVKDFSFCLGCFDLALKYLKIKAEEHKKLNLCSKPCPDPDKVVSSLKLRIKYNSHAFAKVGIAKIQGKRPQIMIKLASEGQKTISGILKSVVEGKPRGELVYCDHENKSQYITLDLISFWRALNAIKSYVSLLPP</sequence>
<protein>
    <recommendedName>
        <fullName evidence="3">PhoI</fullName>
    </recommendedName>
</protein>
<keyword evidence="2" id="KW-1185">Reference proteome</keyword>
<name>A0AAX4L2Q1_9CREN</name>
<gene>
    <name evidence="1" type="ORF">V6M85_04075</name>
</gene>
<dbReference type="AlphaFoldDB" id="A0AAX4L2Q1"/>
<evidence type="ECO:0000313" key="2">
    <source>
        <dbReference type="Proteomes" id="UP001432202"/>
    </source>
</evidence>
<dbReference type="RefSeq" id="WP_338603312.1">
    <property type="nucleotide sequence ID" value="NZ_CP146016.1"/>
</dbReference>
<dbReference type="Proteomes" id="UP001432202">
    <property type="component" value="Chromosome"/>
</dbReference>
<accession>A0AAX4L2Q1</accession>